<evidence type="ECO:0000256" key="1">
    <source>
        <dbReference type="SAM" id="Coils"/>
    </source>
</evidence>
<keyword evidence="3" id="KW-1185">Reference proteome</keyword>
<accession>A0A8S1MNM2</accession>
<evidence type="ECO:0000313" key="3">
    <source>
        <dbReference type="Proteomes" id="UP000692954"/>
    </source>
</evidence>
<dbReference type="OrthoDB" id="307721at2759"/>
<name>A0A8S1MNM2_9CILI</name>
<organism evidence="2 3">
    <name type="scientific">Paramecium sonneborni</name>
    <dbReference type="NCBI Taxonomy" id="65129"/>
    <lineage>
        <taxon>Eukaryota</taxon>
        <taxon>Sar</taxon>
        <taxon>Alveolata</taxon>
        <taxon>Ciliophora</taxon>
        <taxon>Intramacronucleata</taxon>
        <taxon>Oligohymenophorea</taxon>
        <taxon>Peniculida</taxon>
        <taxon>Parameciidae</taxon>
        <taxon>Paramecium</taxon>
    </lineage>
</organism>
<dbReference type="AlphaFoldDB" id="A0A8S1MNM2"/>
<proteinExistence type="predicted"/>
<comment type="caution">
    <text evidence="2">The sequence shown here is derived from an EMBL/GenBank/DDBJ whole genome shotgun (WGS) entry which is preliminary data.</text>
</comment>
<gene>
    <name evidence="2" type="ORF">PSON_ATCC_30995.1.T0410277</name>
</gene>
<dbReference type="EMBL" id="CAJJDN010000041">
    <property type="protein sequence ID" value="CAD8081189.1"/>
    <property type="molecule type" value="Genomic_DNA"/>
</dbReference>
<keyword evidence="1" id="KW-0175">Coiled coil</keyword>
<dbReference type="Proteomes" id="UP000692954">
    <property type="component" value="Unassembled WGS sequence"/>
</dbReference>
<protein>
    <submittedName>
        <fullName evidence="2">Uncharacterized protein</fullName>
    </submittedName>
</protein>
<reference evidence="2" key="1">
    <citation type="submission" date="2021-01" db="EMBL/GenBank/DDBJ databases">
        <authorList>
            <consortium name="Genoscope - CEA"/>
            <person name="William W."/>
        </authorList>
    </citation>
    <scope>NUCLEOTIDE SEQUENCE</scope>
</reference>
<feature type="coiled-coil region" evidence="1">
    <location>
        <begin position="3"/>
        <end position="37"/>
    </location>
</feature>
<sequence length="132" mass="15743">MKNDDRNQEINDQEIENEKLREENKILNQELSKVQCNQEFVSSSKYDHRTVWIKLQAQKFKKKIASELKFCVFQQQQVLEITGLIQEIGRENQIEYYLFSQRINLPKAVTGQPKIIQTEEIIEIIYEVQKPN</sequence>
<evidence type="ECO:0000313" key="2">
    <source>
        <dbReference type="EMBL" id="CAD8081189.1"/>
    </source>
</evidence>